<evidence type="ECO:0000313" key="9">
    <source>
        <dbReference type="Proteomes" id="UP001161247"/>
    </source>
</evidence>
<evidence type="ECO:0000256" key="4">
    <source>
        <dbReference type="ARBA" id="ARBA00022884"/>
    </source>
</evidence>
<name>A0AAV1DJY2_OLDCO</name>
<reference evidence="8" key="1">
    <citation type="submission" date="2023-03" db="EMBL/GenBank/DDBJ databases">
        <authorList>
            <person name="Julca I."/>
        </authorList>
    </citation>
    <scope>NUCLEOTIDE SEQUENCE</scope>
</reference>
<feature type="compositionally biased region" description="Basic and acidic residues" evidence="6">
    <location>
        <begin position="800"/>
        <end position="813"/>
    </location>
</feature>
<accession>A0AAV1DJY2</accession>
<evidence type="ECO:0000259" key="7">
    <source>
        <dbReference type="SMART" id="SM00088"/>
    </source>
</evidence>
<dbReference type="InterPro" id="IPR027512">
    <property type="entry name" value="EIF3A"/>
</dbReference>
<feature type="region of interest" description="Disordered" evidence="6">
    <location>
        <begin position="800"/>
        <end position="882"/>
    </location>
</feature>
<dbReference type="GO" id="GO:0071541">
    <property type="term" value="C:eukaryotic translation initiation factor 3 complex, eIF3m"/>
    <property type="evidence" value="ECO:0007669"/>
    <property type="project" value="TreeGrafter"/>
</dbReference>
<dbReference type="EMBL" id="OX459122">
    <property type="protein sequence ID" value="CAI9107641.1"/>
    <property type="molecule type" value="Genomic_DNA"/>
</dbReference>
<evidence type="ECO:0000256" key="3">
    <source>
        <dbReference type="ARBA" id="ARBA00022540"/>
    </source>
</evidence>
<protein>
    <submittedName>
        <fullName evidence="8">OLC1v1007043C1</fullName>
    </submittedName>
</protein>
<dbReference type="GO" id="GO:0043614">
    <property type="term" value="C:multi-eIF complex"/>
    <property type="evidence" value="ECO:0007669"/>
    <property type="project" value="TreeGrafter"/>
</dbReference>
<sequence>MANFVKPETALNRAEGLINVGQKEEALKGLHDVIIASRKFRSWQIPLEKLMFLYVELCVELERVWFAKDGLIQYRNVCQQVNISSLESVIQKFLDLATKKAEISLAQVGLEPDDDLMLSHKNSGLELLFQAYRTSDHDLNLSYKYSGLKFLFEAYRTVLETLKNNSMLEELYAATARRAFQFCRQHNRTAEFRRLCETIRNHLANFVKYSEDQKDNRHWPDVSLPETLQLYLNTRFEQLNVATELHLWQETFRSVEDIHGLMSMVGKTPKASLMVVYYARMAEIFWRSSSQLGHAYALLKLFTIQKSFKKNLSQRDLQLIASSVVLAALSVPPYDHHSHGGSASHSELQLEKEKNLKMASIIRFDVEHKSDSHEVLSRAGLFAELESKGVLSRVTQEVKDLYHLLEDEFIPLDLATKVQPLLAEISELGVTLYSAPSVSEIQMSRYVPALEKMATVRLLRQVSQVYQTIKIDHLSKMISFFDDFALIEKLSADAVKHNFIAVKVNHLKGVVSFGQQKLESDDLMDHLTQFAESLSNASVLIYPSKQKAHKIGKNLLLNLSEVVEEEHKRLLARKCIIEQRKVDQERQLIEMEKEKDKDSKKLKEQVIIEEADQKKLATERQLRKHQNLLKEKEEKEKEEREREKNQVLQKQRESQEKEKKLLELFKTEDHLERAKREESATLVEAAFQQRIVVEAAHHEREQQQEIELSRQRHAGDLKEKSRLERMLENKRIYQERVVGPREAEFNRLRNERQYKLNIIQARKQDRTVRRKMIFYLRLEEERQRKLRDAEEEARKLEEARKIEEIENQRKEEAPPPVAPSRYVPPSRRNEEAPPAHPEPVATPPARRKYVPPKRSQGDGPETRKWGRPDDRSGFGGAGGSRW</sequence>
<organism evidence="8 9">
    <name type="scientific">Oldenlandia corymbosa var. corymbosa</name>
    <dbReference type="NCBI Taxonomy" id="529605"/>
    <lineage>
        <taxon>Eukaryota</taxon>
        <taxon>Viridiplantae</taxon>
        <taxon>Streptophyta</taxon>
        <taxon>Embryophyta</taxon>
        <taxon>Tracheophyta</taxon>
        <taxon>Spermatophyta</taxon>
        <taxon>Magnoliopsida</taxon>
        <taxon>eudicotyledons</taxon>
        <taxon>Gunneridae</taxon>
        <taxon>Pentapetalae</taxon>
        <taxon>asterids</taxon>
        <taxon>lamiids</taxon>
        <taxon>Gentianales</taxon>
        <taxon>Rubiaceae</taxon>
        <taxon>Rubioideae</taxon>
        <taxon>Spermacoceae</taxon>
        <taxon>Hedyotis-Oldenlandia complex</taxon>
        <taxon>Oldenlandia</taxon>
    </lineage>
</organism>
<dbReference type="PANTHER" id="PTHR14005">
    <property type="entry name" value="EUKARYOTIC TRANSLATION INITIATION FACTOR 3, THETA SUBUNIT"/>
    <property type="match status" value="1"/>
</dbReference>
<feature type="compositionally biased region" description="Basic and acidic residues" evidence="6">
    <location>
        <begin position="628"/>
        <end position="654"/>
    </location>
</feature>
<dbReference type="Gene3D" id="4.10.860.10">
    <property type="entry name" value="UVR domain"/>
    <property type="match status" value="1"/>
</dbReference>
<dbReference type="GO" id="GO:0002188">
    <property type="term" value="P:translation reinitiation"/>
    <property type="evidence" value="ECO:0007669"/>
    <property type="project" value="TreeGrafter"/>
</dbReference>
<gene>
    <name evidence="8" type="ORF">OLC1_LOCUS15903</name>
</gene>
<proteinExistence type="predicted"/>
<keyword evidence="4" id="KW-0694">RNA-binding</keyword>
<evidence type="ECO:0000256" key="6">
    <source>
        <dbReference type="SAM" id="MobiDB-lite"/>
    </source>
</evidence>
<feature type="domain" description="PCI" evidence="7">
    <location>
        <begin position="445"/>
        <end position="531"/>
    </location>
</feature>
<comment type="subcellular location">
    <subcellularLocation>
        <location evidence="1">Cytoplasm</location>
    </subcellularLocation>
</comment>
<dbReference type="PANTHER" id="PTHR14005:SF0">
    <property type="entry name" value="EUKARYOTIC TRANSLATION INITIATION FACTOR 3 SUBUNIT A"/>
    <property type="match status" value="1"/>
</dbReference>
<dbReference type="SMART" id="SM00088">
    <property type="entry name" value="PINT"/>
    <property type="match status" value="1"/>
</dbReference>
<keyword evidence="2" id="KW-0963">Cytoplasm</keyword>
<evidence type="ECO:0000256" key="1">
    <source>
        <dbReference type="ARBA" id="ARBA00004496"/>
    </source>
</evidence>
<keyword evidence="5" id="KW-0648">Protein biosynthesis</keyword>
<dbReference type="FunFam" id="4.10.860.10:FF:000001">
    <property type="entry name" value="Eukaryotic translation initiation factor 3 subunit A"/>
    <property type="match status" value="1"/>
</dbReference>
<dbReference type="GO" id="GO:0001732">
    <property type="term" value="P:formation of cytoplasmic translation initiation complex"/>
    <property type="evidence" value="ECO:0007669"/>
    <property type="project" value="TreeGrafter"/>
</dbReference>
<feature type="region of interest" description="Disordered" evidence="6">
    <location>
        <begin position="618"/>
        <end position="654"/>
    </location>
</feature>
<keyword evidence="9" id="KW-1185">Reference proteome</keyword>
<evidence type="ECO:0000256" key="2">
    <source>
        <dbReference type="ARBA" id="ARBA00022490"/>
    </source>
</evidence>
<dbReference type="Gene3D" id="1.25.40.860">
    <property type="match status" value="2"/>
</dbReference>
<evidence type="ECO:0000313" key="8">
    <source>
        <dbReference type="EMBL" id="CAI9107641.1"/>
    </source>
</evidence>
<dbReference type="Pfam" id="PF01399">
    <property type="entry name" value="PCI"/>
    <property type="match status" value="1"/>
</dbReference>
<feature type="compositionally biased region" description="Basic and acidic residues" evidence="6">
    <location>
        <begin position="860"/>
        <end position="872"/>
    </location>
</feature>
<dbReference type="InterPro" id="IPR000717">
    <property type="entry name" value="PCI_dom"/>
</dbReference>
<dbReference type="InterPro" id="IPR054711">
    <property type="entry name" value="eIF3a_PCI_TPR-like"/>
</dbReference>
<keyword evidence="3" id="KW-0396">Initiation factor</keyword>
<dbReference type="GO" id="GO:0071540">
    <property type="term" value="C:eukaryotic translation initiation factor 3 complex, eIF3e"/>
    <property type="evidence" value="ECO:0007669"/>
    <property type="project" value="TreeGrafter"/>
</dbReference>
<dbReference type="Pfam" id="PF22591">
    <property type="entry name" value="eIF3a_PCI_TPR-like"/>
    <property type="match status" value="1"/>
</dbReference>
<evidence type="ECO:0000256" key="5">
    <source>
        <dbReference type="ARBA" id="ARBA00022917"/>
    </source>
</evidence>
<dbReference type="AlphaFoldDB" id="A0AAV1DJY2"/>
<dbReference type="GO" id="GO:0003729">
    <property type="term" value="F:mRNA binding"/>
    <property type="evidence" value="ECO:0007669"/>
    <property type="project" value="TreeGrafter"/>
</dbReference>
<dbReference type="GO" id="GO:0003743">
    <property type="term" value="F:translation initiation factor activity"/>
    <property type="evidence" value="ECO:0007669"/>
    <property type="project" value="UniProtKB-KW"/>
</dbReference>
<dbReference type="Proteomes" id="UP001161247">
    <property type="component" value="Chromosome 5"/>
</dbReference>
<feature type="compositionally biased region" description="Gly residues" evidence="6">
    <location>
        <begin position="873"/>
        <end position="882"/>
    </location>
</feature>